<dbReference type="Proteomes" id="UP000069443">
    <property type="component" value="Unassembled WGS sequence"/>
</dbReference>
<dbReference type="GO" id="GO:0016491">
    <property type="term" value="F:oxidoreductase activity"/>
    <property type="evidence" value="ECO:0007669"/>
    <property type="project" value="UniProtKB-KW"/>
</dbReference>
<name>A0A100WA53_MYCCR</name>
<dbReference type="AlphaFoldDB" id="A0A100WA53"/>
<dbReference type="Gene3D" id="3.40.50.720">
    <property type="entry name" value="NAD(P)-binding Rossmann-like Domain"/>
    <property type="match status" value="1"/>
</dbReference>
<sequence length="260" mass="27554">MSGLLQDKVVVISGVGPALGTTLARRCAEAGADVVLAARTVERLDDVAKQVTALGRRAVAIGTDITDDEQVANLVSESVAAYGKIDVLINNAFRVPSMKPFAKTSYEHIRETVELTVLGALRLIQGFTPALTEAKGSVVNVNSMVVRHSDPKQGAYKLAKSALLAMSQSLASELGEAGIRVNSVLPGYIWGGTLQSYFEHQAGKYGTTVDEIYKAAAANSDLKRLPTEDEVASAILFMASDLSSGITGQTLDVNCGEYKY</sequence>
<dbReference type="OrthoDB" id="9803333at2"/>
<dbReference type="Pfam" id="PF13561">
    <property type="entry name" value="adh_short_C2"/>
    <property type="match status" value="1"/>
</dbReference>
<dbReference type="InterPro" id="IPR002347">
    <property type="entry name" value="SDR_fam"/>
</dbReference>
<evidence type="ECO:0000256" key="1">
    <source>
        <dbReference type="ARBA" id="ARBA00023002"/>
    </source>
</evidence>
<reference evidence="3" key="1">
    <citation type="journal article" date="2016" name="Genome Announc.">
        <title>Draft Genome Sequences of Five Rapidly Growing Mycobacterium Species, M. thermoresistibile, M. fortuitum subsp. acetamidolyticum, M. canariasense, M. brisbanense, and M. novocastrense.</title>
        <authorList>
            <person name="Katahira K."/>
            <person name="Ogura Y."/>
            <person name="Gotoh Y."/>
            <person name="Hayashi T."/>
        </authorList>
    </citation>
    <scope>NUCLEOTIDE SEQUENCE [LARGE SCALE GENOMIC DNA]</scope>
    <source>
        <strain evidence="3">JCM15298</strain>
    </source>
</reference>
<gene>
    <name evidence="2" type="ORF">RMCC_1585</name>
</gene>
<keyword evidence="1" id="KW-0560">Oxidoreductase</keyword>
<comment type="caution">
    <text evidence="2">The sequence shown here is derived from an EMBL/GenBank/DDBJ whole genome shotgun (WGS) entry which is preliminary data.</text>
</comment>
<dbReference type="PRINTS" id="PR00080">
    <property type="entry name" value="SDRFAMILY"/>
</dbReference>
<dbReference type="NCBIfam" id="NF005909">
    <property type="entry name" value="PRK07890.1"/>
    <property type="match status" value="1"/>
</dbReference>
<dbReference type="SUPFAM" id="SSF51735">
    <property type="entry name" value="NAD(P)-binding Rossmann-fold domains"/>
    <property type="match status" value="1"/>
</dbReference>
<dbReference type="FunFam" id="3.40.50.720:FF:000084">
    <property type="entry name" value="Short-chain dehydrogenase reductase"/>
    <property type="match status" value="1"/>
</dbReference>
<evidence type="ECO:0000313" key="2">
    <source>
        <dbReference type="EMBL" id="GAS94619.1"/>
    </source>
</evidence>
<organism evidence="2 3">
    <name type="scientific">Mycolicibacterium canariasense</name>
    <name type="common">Mycobacterium canariasense</name>
    <dbReference type="NCBI Taxonomy" id="228230"/>
    <lineage>
        <taxon>Bacteria</taxon>
        <taxon>Bacillati</taxon>
        <taxon>Actinomycetota</taxon>
        <taxon>Actinomycetes</taxon>
        <taxon>Mycobacteriales</taxon>
        <taxon>Mycobacteriaceae</taxon>
        <taxon>Mycolicibacterium</taxon>
    </lineage>
</organism>
<dbReference type="PANTHER" id="PTHR43975">
    <property type="entry name" value="ZGC:101858"/>
    <property type="match status" value="1"/>
</dbReference>
<dbReference type="RefSeq" id="WP_024451492.1">
    <property type="nucleotide sequence ID" value="NZ_BCSY01000035.1"/>
</dbReference>
<accession>A0A100WA53</accession>
<dbReference type="InterPro" id="IPR036291">
    <property type="entry name" value="NAD(P)-bd_dom_sf"/>
</dbReference>
<proteinExistence type="predicted"/>
<dbReference type="PANTHER" id="PTHR43975:SF2">
    <property type="entry name" value="EG:BACR7A4.14 PROTEIN-RELATED"/>
    <property type="match status" value="1"/>
</dbReference>
<evidence type="ECO:0000313" key="3">
    <source>
        <dbReference type="Proteomes" id="UP000069443"/>
    </source>
</evidence>
<dbReference type="PRINTS" id="PR00081">
    <property type="entry name" value="GDHRDH"/>
</dbReference>
<reference evidence="3" key="2">
    <citation type="submission" date="2016-02" db="EMBL/GenBank/DDBJ databases">
        <title>Draft genome sequence of five rapidly growing Mycobacterium species.</title>
        <authorList>
            <person name="Katahira K."/>
            <person name="Gotou Y."/>
            <person name="Iida K."/>
            <person name="Ogura Y."/>
            <person name="Hayashi T."/>
        </authorList>
    </citation>
    <scope>NUCLEOTIDE SEQUENCE [LARGE SCALE GENOMIC DNA]</scope>
    <source>
        <strain evidence="3">JCM15298</strain>
    </source>
</reference>
<keyword evidence="3" id="KW-1185">Reference proteome</keyword>
<dbReference type="EMBL" id="BCSY01000035">
    <property type="protein sequence ID" value="GAS94619.1"/>
    <property type="molecule type" value="Genomic_DNA"/>
</dbReference>
<dbReference type="STRING" id="228230.RMCC_1585"/>
<protein>
    <submittedName>
        <fullName evidence="2">Short chain dehydrogenase</fullName>
    </submittedName>
</protein>